<dbReference type="Proteomes" id="UP001143981">
    <property type="component" value="Unassembled WGS sequence"/>
</dbReference>
<dbReference type="GO" id="GO:0032545">
    <property type="term" value="C:CURI complex"/>
    <property type="evidence" value="ECO:0007669"/>
    <property type="project" value="TreeGrafter"/>
</dbReference>
<keyword evidence="7" id="KW-1185">Reference proteome</keyword>
<comment type="similarity">
    <text evidence="1">Belongs to the NRAP family.</text>
</comment>
<evidence type="ECO:0000313" key="6">
    <source>
        <dbReference type="EMBL" id="KAJ1733376.1"/>
    </source>
</evidence>
<dbReference type="GO" id="GO:0006364">
    <property type="term" value="P:rRNA processing"/>
    <property type="evidence" value="ECO:0007669"/>
    <property type="project" value="UniProtKB-KW"/>
</dbReference>
<feature type="domain" description="Nrap protein" evidence="4">
    <location>
        <begin position="430"/>
        <end position="613"/>
    </location>
</feature>
<evidence type="ECO:0000313" key="7">
    <source>
        <dbReference type="Proteomes" id="UP001143981"/>
    </source>
</evidence>
<evidence type="ECO:0000259" key="2">
    <source>
        <dbReference type="Pfam" id="PF17404"/>
    </source>
</evidence>
<dbReference type="EMBL" id="JANBOI010000145">
    <property type="protein sequence ID" value="KAJ1733376.1"/>
    <property type="molecule type" value="Genomic_DNA"/>
</dbReference>
<keyword evidence="1" id="KW-0698">rRNA processing</keyword>
<comment type="caution">
    <text evidence="6">The sequence shown here is derived from an EMBL/GenBank/DDBJ whole genome shotgun (WGS) entry which is preliminary data.</text>
</comment>
<evidence type="ECO:0000259" key="4">
    <source>
        <dbReference type="Pfam" id="PF17406"/>
    </source>
</evidence>
<reference evidence="6" key="1">
    <citation type="submission" date="2022-07" db="EMBL/GenBank/DDBJ databases">
        <title>Phylogenomic reconstructions and comparative analyses of Kickxellomycotina fungi.</title>
        <authorList>
            <person name="Reynolds N.K."/>
            <person name="Stajich J.E."/>
            <person name="Barry K."/>
            <person name="Grigoriev I.V."/>
            <person name="Crous P."/>
            <person name="Smith M.E."/>
        </authorList>
    </citation>
    <scope>NUCLEOTIDE SEQUENCE</scope>
    <source>
        <strain evidence="6">BCRC 34381</strain>
    </source>
</reference>
<keyword evidence="1" id="KW-0690">Ribosome biogenesis</keyword>
<dbReference type="Pfam" id="PF17404">
    <property type="entry name" value="Nrap_D3"/>
    <property type="match status" value="1"/>
</dbReference>
<dbReference type="Pfam" id="PF17407">
    <property type="entry name" value="Nrap_D6"/>
    <property type="match status" value="1"/>
</dbReference>
<evidence type="ECO:0000259" key="5">
    <source>
        <dbReference type="Pfam" id="PF17407"/>
    </source>
</evidence>
<dbReference type="PANTHER" id="PTHR17972">
    <property type="entry name" value="NUCLEOLAR RNA-ASSOCIATED PROTEIN"/>
    <property type="match status" value="1"/>
</dbReference>
<evidence type="ECO:0000256" key="1">
    <source>
        <dbReference type="RuleBase" id="RU364032"/>
    </source>
</evidence>
<feature type="domain" description="Nrap protein" evidence="5">
    <location>
        <begin position="616"/>
        <end position="790"/>
    </location>
</feature>
<proteinExistence type="inferred from homology"/>
<keyword evidence="1" id="KW-0539">Nucleus</keyword>
<dbReference type="Gene3D" id="3.30.70.3030">
    <property type="match status" value="1"/>
</dbReference>
<keyword evidence="1" id="KW-0694">RNA-binding</keyword>
<sequence length="796" mass="86566">FLSPRFGSGLDAERRLAELECGHPVVAVQSHIARFLGAALQRQSRLVAVHPCADASFGDRTKSNRRHVFYIGVVADTAEARRLVDLGPNPDAQPQDAADFRRWWGERAELRRFRDGSIRLATVWGENGMSFESRALILPRMVAYLLRRHFSVGAQPEILLPEDMLTVDSARPAAAAAFGAADAPQAGRLFGLSGRIALFASTRDLAESEADKITFEAAIGGLDQLQRDIKGLEDQLPLRVLAFHPVAPGLRYASLAPPKPLPIERGGGDDAYIEPLHVLLEFASSTKWPSDMVALHKVKSAFLLRLVECYTAAHPGVQATAGNRLYGYGAADGLLTGGSPATLGASADDFDYEHDNFVDIRHAASGLSFRLSILCEAEGALLEEKAQELRLAGLAPRAAALDKARSRWLRCNQWRARHHRRILDLCQRHHPAASMTIRLLKRWLSRHMLLGQPAGVPEEAAELIAARVFTDAWSGLAAPASGYAGFVRCLQLLATWQWKDDLCVVDFSAVSSDDASDSGSQGASPLAYGVWVAKGMPADAYAVLQTAFDDEKKRDQIKGALRIASEDDPDAQRWGSVSLVLTRRLRSMAAASLREIARCLDAGTDASLPQVFTTPLGDYDFVIKLDKDAVCRRYEQPPRAAFETADGSAADGHGKADGADGKEVFKNLLLATQQGQRQGQSSLHPRVKQHDNPFGQPGMVGFDPVALFVRDLVSVYRDSLLVFSDMYGGEHIAGLWNPAIVRQPVPFVAAMQANMQPVPGEKMGSRAVAKGNTAAMVEEIARLGEGLIEDMVIQNK</sequence>
<dbReference type="InterPro" id="IPR035371">
    <property type="entry name" value="Nrap_D6"/>
</dbReference>
<dbReference type="InterPro" id="IPR005554">
    <property type="entry name" value="NOL6/Upt22"/>
</dbReference>
<gene>
    <name evidence="6" type="primary">UTP22_1</name>
    <name evidence="6" type="ORF">LPJ61_001599</name>
</gene>
<feature type="domain" description="Nrap protein" evidence="3">
    <location>
        <begin position="206"/>
        <end position="427"/>
    </location>
</feature>
<dbReference type="Pfam" id="PF17405">
    <property type="entry name" value="Nrap_D4"/>
    <property type="match status" value="1"/>
</dbReference>
<dbReference type="AlphaFoldDB" id="A0A9W8CZY0"/>
<feature type="domain" description="Nrap protein" evidence="2">
    <location>
        <begin position="16"/>
        <end position="151"/>
    </location>
</feature>
<dbReference type="PANTHER" id="PTHR17972:SF0">
    <property type="entry name" value="NUCLEOLAR PROTEIN 6"/>
    <property type="match status" value="1"/>
</dbReference>
<name>A0A9W8CZY0_9FUNG</name>
<keyword evidence="1" id="KW-0687">Ribonucleoprotein</keyword>
<dbReference type="InterPro" id="IPR035369">
    <property type="entry name" value="Nrap_D4"/>
</dbReference>
<dbReference type="GO" id="GO:0006409">
    <property type="term" value="P:tRNA export from nucleus"/>
    <property type="evidence" value="ECO:0007669"/>
    <property type="project" value="TreeGrafter"/>
</dbReference>
<dbReference type="GO" id="GO:0003723">
    <property type="term" value="F:RNA binding"/>
    <property type="evidence" value="ECO:0007669"/>
    <property type="project" value="UniProtKB-KW"/>
</dbReference>
<dbReference type="GO" id="GO:0032040">
    <property type="term" value="C:small-subunit processome"/>
    <property type="evidence" value="ECO:0007669"/>
    <property type="project" value="TreeGrafter"/>
</dbReference>
<organism evidence="6 7">
    <name type="scientific">Coemansia biformis</name>
    <dbReference type="NCBI Taxonomy" id="1286918"/>
    <lineage>
        <taxon>Eukaryota</taxon>
        <taxon>Fungi</taxon>
        <taxon>Fungi incertae sedis</taxon>
        <taxon>Zoopagomycota</taxon>
        <taxon>Kickxellomycotina</taxon>
        <taxon>Kickxellomycetes</taxon>
        <taxon>Kickxellales</taxon>
        <taxon>Kickxellaceae</taxon>
        <taxon>Coemansia</taxon>
    </lineage>
</organism>
<dbReference type="InterPro" id="IPR035368">
    <property type="entry name" value="Nrap_D3"/>
</dbReference>
<dbReference type="Pfam" id="PF17406">
    <property type="entry name" value="Nrap_D5"/>
    <property type="match status" value="1"/>
</dbReference>
<comment type="subcellular location">
    <subcellularLocation>
        <location evidence="1">Nucleus</location>
        <location evidence="1">Nucleolus</location>
    </subcellularLocation>
</comment>
<protein>
    <recommendedName>
        <fullName evidence="1">U3 small nucleolar RNA-associated protein 22</fullName>
    </recommendedName>
</protein>
<evidence type="ECO:0000259" key="3">
    <source>
        <dbReference type="Pfam" id="PF17405"/>
    </source>
</evidence>
<dbReference type="GO" id="GO:0034456">
    <property type="term" value="C:UTP-C complex"/>
    <property type="evidence" value="ECO:0007669"/>
    <property type="project" value="TreeGrafter"/>
</dbReference>
<dbReference type="InterPro" id="IPR035370">
    <property type="entry name" value="Nrap_D5"/>
</dbReference>
<accession>A0A9W8CZY0</accession>
<dbReference type="OrthoDB" id="10251401at2759"/>
<feature type="non-terminal residue" evidence="6">
    <location>
        <position position="1"/>
    </location>
</feature>